<dbReference type="RefSeq" id="WP_203812000.1">
    <property type="nucleotide sequence ID" value="NZ_BOMY01000043.1"/>
</dbReference>
<feature type="compositionally biased region" description="Polar residues" evidence="1">
    <location>
        <begin position="57"/>
        <end position="67"/>
    </location>
</feature>
<evidence type="ECO:0000313" key="2">
    <source>
        <dbReference type="EMBL" id="GIF24121.1"/>
    </source>
</evidence>
<comment type="caution">
    <text evidence="2">The sequence shown here is derived from an EMBL/GenBank/DDBJ whole genome shotgun (WGS) entry which is preliminary data.</text>
</comment>
<reference evidence="2" key="1">
    <citation type="submission" date="2021-01" db="EMBL/GenBank/DDBJ databases">
        <title>Whole genome shotgun sequence of Actinoplanes tereljensis NBRC 105297.</title>
        <authorList>
            <person name="Komaki H."/>
            <person name="Tamura T."/>
        </authorList>
    </citation>
    <scope>NUCLEOTIDE SEQUENCE</scope>
    <source>
        <strain evidence="2">NBRC 105297</strain>
    </source>
</reference>
<sequence length="102" mass="11287">MTAPGNYHLLLALALGILISSGYAVGRIHQWHKDGQERDDAYRRGYEAASVSIFSTMSSENPGTQSSLRHRSRPVRGTVTMATSADRPMVYPRRAERVRAGI</sequence>
<feature type="region of interest" description="Disordered" evidence="1">
    <location>
        <begin position="57"/>
        <end position="87"/>
    </location>
</feature>
<dbReference type="Proteomes" id="UP000623608">
    <property type="component" value="Unassembled WGS sequence"/>
</dbReference>
<evidence type="ECO:0000313" key="3">
    <source>
        <dbReference type="Proteomes" id="UP000623608"/>
    </source>
</evidence>
<gene>
    <name evidence="2" type="ORF">Ate02nite_68510</name>
</gene>
<dbReference type="AlphaFoldDB" id="A0A919NS24"/>
<name>A0A919NS24_9ACTN</name>
<accession>A0A919NS24</accession>
<proteinExistence type="predicted"/>
<dbReference type="EMBL" id="BOMY01000043">
    <property type="protein sequence ID" value="GIF24121.1"/>
    <property type="molecule type" value="Genomic_DNA"/>
</dbReference>
<evidence type="ECO:0000256" key="1">
    <source>
        <dbReference type="SAM" id="MobiDB-lite"/>
    </source>
</evidence>
<organism evidence="2 3">
    <name type="scientific">Paractinoplanes tereljensis</name>
    <dbReference type="NCBI Taxonomy" id="571912"/>
    <lineage>
        <taxon>Bacteria</taxon>
        <taxon>Bacillati</taxon>
        <taxon>Actinomycetota</taxon>
        <taxon>Actinomycetes</taxon>
        <taxon>Micromonosporales</taxon>
        <taxon>Micromonosporaceae</taxon>
        <taxon>Paractinoplanes</taxon>
    </lineage>
</organism>
<protein>
    <submittedName>
        <fullName evidence="2">Uncharacterized protein</fullName>
    </submittedName>
</protein>
<keyword evidence="3" id="KW-1185">Reference proteome</keyword>